<evidence type="ECO:0000256" key="1">
    <source>
        <dbReference type="ARBA" id="ARBA00022553"/>
    </source>
</evidence>
<dbReference type="RefSeq" id="WP_229115581.1">
    <property type="nucleotide sequence ID" value="NZ_CP064787.1"/>
</dbReference>
<accession>A0A897N4K1</accession>
<dbReference type="Gene3D" id="3.40.50.2300">
    <property type="match status" value="1"/>
</dbReference>
<dbReference type="InterPro" id="IPR050595">
    <property type="entry name" value="Bact_response_regulator"/>
</dbReference>
<evidence type="ECO:0000259" key="3">
    <source>
        <dbReference type="PROSITE" id="PS50110"/>
    </source>
</evidence>
<dbReference type="SMART" id="SM00448">
    <property type="entry name" value="REC"/>
    <property type="match status" value="1"/>
</dbReference>
<protein>
    <submittedName>
        <fullName evidence="4">Rec domain</fullName>
    </submittedName>
</protein>
<dbReference type="GO" id="GO:0000160">
    <property type="term" value="P:phosphorelay signal transduction system"/>
    <property type="evidence" value="ECO:0007669"/>
    <property type="project" value="InterPro"/>
</dbReference>
<dbReference type="InterPro" id="IPR001789">
    <property type="entry name" value="Sig_transdc_resp-reg_receiver"/>
</dbReference>
<dbReference type="SUPFAM" id="SSF52172">
    <property type="entry name" value="CheY-like"/>
    <property type="match status" value="1"/>
</dbReference>
<dbReference type="InterPro" id="IPR011006">
    <property type="entry name" value="CheY-like_superfamily"/>
</dbReference>
<organism evidence="4 5">
    <name type="scientific">Halapricum desulfuricans</name>
    <dbReference type="NCBI Taxonomy" id="2841257"/>
    <lineage>
        <taxon>Archaea</taxon>
        <taxon>Methanobacteriati</taxon>
        <taxon>Methanobacteriota</taxon>
        <taxon>Stenosarchaea group</taxon>
        <taxon>Halobacteria</taxon>
        <taxon>Halobacteriales</taxon>
        <taxon>Haloarculaceae</taxon>
        <taxon>Halapricum</taxon>
    </lineage>
</organism>
<gene>
    <name evidence="4" type="primary">cheY5</name>
    <name evidence="4" type="ORF">HSR121_1432</name>
</gene>
<evidence type="ECO:0000313" key="5">
    <source>
        <dbReference type="Proteomes" id="UP000663525"/>
    </source>
</evidence>
<dbReference type="AlphaFoldDB" id="A0A897N4K1"/>
<evidence type="ECO:0000313" key="4">
    <source>
        <dbReference type="EMBL" id="QSG05775.1"/>
    </source>
</evidence>
<reference evidence="4" key="1">
    <citation type="submission" date="2020-11" db="EMBL/GenBank/DDBJ databases">
        <title>Carbohydrate-dependent, anaerobic sulfur respiration: A novel catabolism in halophilic archaea.</title>
        <authorList>
            <person name="Sorokin D.Y."/>
            <person name="Messina E."/>
            <person name="Smedile F."/>
            <person name="La Cono V."/>
            <person name="Hallsworth J.E."/>
            <person name="Yakimov M.M."/>
        </authorList>
    </citation>
    <scope>NUCLEOTIDE SEQUENCE</scope>
    <source>
        <strain evidence="4">HSR12-1</strain>
    </source>
</reference>
<feature type="modified residue" description="4-aspartylphosphate" evidence="2">
    <location>
        <position position="57"/>
    </location>
</feature>
<feature type="domain" description="Response regulatory" evidence="3">
    <location>
        <begin position="6"/>
        <end position="122"/>
    </location>
</feature>
<dbReference type="EMBL" id="CP064787">
    <property type="protein sequence ID" value="QSG05775.1"/>
    <property type="molecule type" value="Genomic_DNA"/>
</dbReference>
<dbReference type="PANTHER" id="PTHR44591">
    <property type="entry name" value="STRESS RESPONSE REGULATOR PROTEIN 1"/>
    <property type="match status" value="1"/>
</dbReference>
<dbReference type="PANTHER" id="PTHR44591:SF25">
    <property type="entry name" value="CHEMOTAXIS TWO-COMPONENT RESPONSE REGULATOR"/>
    <property type="match status" value="1"/>
</dbReference>
<sequence>MAETIAVLLVDEDTDVLELTQTFLEREDDAISVTAETSAPDALDRLESEPFDCVVSDYSMPSTSGIEFLREVRDRVPGLPFFFFTGKDREEIETEAGGVQITGHVRKGTGTERYGELADEIRAAVERS</sequence>
<evidence type="ECO:0000256" key="2">
    <source>
        <dbReference type="PROSITE-ProRule" id="PRU00169"/>
    </source>
</evidence>
<dbReference type="Proteomes" id="UP000663525">
    <property type="component" value="Chromosome"/>
</dbReference>
<dbReference type="GeneID" id="68855033"/>
<proteinExistence type="predicted"/>
<dbReference type="Pfam" id="PF00072">
    <property type="entry name" value="Response_reg"/>
    <property type="match status" value="1"/>
</dbReference>
<name>A0A897N4K1_9EURY</name>
<dbReference type="CDD" id="cd00156">
    <property type="entry name" value="REC"/>
    <property type="match status" value="1"/>
</dbReference>
<keyword evidence="1 2" id="KW-0597">Phosphoprotein</keyword>
<dbReference type="PROSITE" id="PS50110">
    <property type="entry name" value="RESPONSE_REGULATORY"/>
    <property type="match status" value="1"/>
</dbReference>